<keyword evidence="1" id="KW-0472">Membrane</keyword>
<evidence type="ECO:0000313" key="2">
    <source>
        <dbReference type="EMBL" id="ONN40014.1"/>
    </source>
</evidence>
<dbReference type="Proteomes" id="UP000189299">
    <property type="component" value="Unassembled WGS sequence"/>
</dbReference>
<gene>
    <name evidence="2" type="ORF">BTN92_15865</name>
</gene>
<keyword evidence="1" id="KW-0812">Transmembrane</keyword>
<feature type="transmembrane region" description="Helical" evidence="1">
    <location>
        <begin position="6"/>
        <end position="23"/>
    </location>
</feature>
<organism evidence="2 3">
    <name type="scientific">Enterococcus mundtii</name>
    <dbReference type="NCBI Taxonomy" id="53346"/>
    <lineage>
        <taxon>Bacteria</taxon>
        <taxon>Bacillati</taxon>
        <taxon>Bacillota</taxon>
        <taxon>Bacilli</taxon>
        <taxon>Lactobacillales</taxon>
        <taxon>Enterococcaceae</taxon>
        <taxon>Enterococcus</taxon>
    </lineage>
</organism>
<dbReference type="RefSeq" id="WP_077152171.1">
    <property type="nucleotide sequence ID" value="NZ_CABMMO010000027.1"/>
</dbReference>
<feature type="transmembrane region" description="Helical" evidence="1">
    <location>
        <begin position="35"/>
        <end position="57"/>
    </location>
</feature>
<proteinExistence type="predicted"/>
<accession>A0A1V2U9T6</accession>
<dbReference type="EMBL" id="MSTR01000027">
    <property type="protein sequence ID" value="ONN40014.1"/>
    <property type="molecule type" value="Genomic_DNA"/>
</dbReference>
<dbReference type="AlphaFoldDB" id="A0A1V2U9T6"/>
<evidence type="ECO:0000313" key="3">
    <source>
        <dbReference type="Proteomes" id="UP000189299"/>
    </source>
</evidence>
<keyword evidence="1" id="KW-1133">Transmembrane helix</keyword>
<dbReference type="OrthoDB" id="2189657at2"/>
<name>A0A1V2U9T6_ENTMU</name>
<comment type="caution">
    <text evidence="2">The sequence shown here is derived from an EMBL/GenBank/DDBJ whole genome shotgun (WGS) entry which is preliminary data.</text>
</comment>
<sequence>MVGLTIFWCVIGGILSLVGFYFINHKSKNQRDYTVLGIVLLAIGIMVAVGAQLNIYINGTQEDLVRFLFWTRD</sequence>
<protein>
    <submittedName>
        <fullName evidence="2">Phosphocarrier protein HPr domain protein</fullName>
    </submittedName>
</protein>
<reference evidence="2 3" key="1">
    <citation type="submission" date="2016-12" db="EMBL/GenBank/DDBJ databases">
        <authorList>
            <person name="Song W.-J."/>
            <person name="Kurnit D.M."/>
        </authorList>
    </citation>
    <scope>NUCLEOTIDE SEQUENCE [LARGE SCALE GENOMIC DNA]</scope>
    <source>
        <strain evidence="2 3">CGB1038-1_S1</strain>
    </source>
</reference>
<evidence type="ECO:0000256" key="1">
    <source>
        <dbReference type="SAM" id="Phobius"/>
    </source>
</evidence>